<comment type="similarity">
    <text evidence="3">Belongs to the complement C6/C7/C8/C9 family.</text>
</comment>
<dbReference type="PRINTS" id="PR01705">
    <property type="entry name" value="TSP1REPEAT"/>
</dbReference>
<evidence type="ECO:0000256" key="10">
    <source>
        <dbReference type="ARBA" id="ARBA00073222"/>
    </source>
</evidence>
<dbReference type="InterPro" id="IPR000884">
    <property type="entry name" value="TSP1_rpt"/>
</dbReference>
<dbReference type="InterPro" id="IPR048825">
    <property type="entry name" value="C7_KAZAL"/>
</dbReference>
<comment type="function">
    <text evidence="11">Component of the membrane attack complex (MAC), a multiprotein complex activated by the complement cascade, which inserts into a target cell membrane and forms a pore, leading to target cell membrane rupture and cell lysis. The MAC is initiated by proteolytic cleavage of C5 into complement C5b in response to the classical, alternative, lectin and GZMK complement pathways. The complement pathways consist in a cascade of proteins that leads to phagocytosis and breakdown of pathogens and signaling that strengthens the adaptive immune system. C7 serves as a membrane anchor. During MAC assembly, associates with C5b and C6 to form the C5b-7 complex, a key lipophilic precursor of the MAC complex, which associates with the outer leaflet and reduces the energy for membrane bending.</text>
</comment>
<dbReference type="GO" id="GO:0005576">
    <property type="term" value="C:extracellular region"/>
    <property type="evidence" value="ECO:0007669"/>
    <property type="project" value="UniProtKB-SubCell"/>
</dbReference>
<dbReference type="CDD" id="cd00033">
    <property type="entry name" value="CCP"/>
    <property type="match status" value="1"/>
</dbReference>
<evidence type="ECO:0000256" key="5">
    <source>
        <dbReference type="ARBA" id="ARBA00022737"/>
    </source>
</evidence>
<dbReference type="InterPro" id="IPR000436">
    <property type="entry name" value="Sushi_SCR_CCP_dom"/>
</dbReference>
<feature type="non-terminal residue" evidence="15">
    <location>
        <position position="556"/>
    </location>
</feature>
<organism evidence="15 16">
    <name type="scientific">Oceanodroma tethys</name>
    <name type="common">Wedge-rumped storm-petrel</name>
    <name type="synonym">Hydrobates tethys</name>
    <dbReference type="NCBI Taxonomy" id="79633"/>
    <lineage>
        <taxon>Eukaryota</taxon>
        <taxon>Metazoa</taxon>
        <taxon>Chordata</taxon>
        <taxon>Craniata</taxon>
        <taxon>Vertebrata</taxon>
        <taxon>Euteleostomi</taxon>
        <taxon>Archelosauria</taxon>
        <taxon>Archosauria</taxon>
        <taxon>Dinosauria</taxon>
        <taxon>Saurischia</taxon>
        <taxon>Theropoda</taxon>
        <taxon>Coelurosauria</taxon>
        <taxon>Aves</taxon>
        <taxon>Neognathae</taxon>
        <taxon>Neoaves</taxon>
        <taxon>Aequornithes</taxon>
        <taxon>Procellariiformes</taxon>
        <taxon>Hydrobatidae</taxon>
        <taxon>Oceanodroma</taxon>
    </lineage>
</organism>
<evidence type="ECO:0000259" key="14">
    <source>
        <dbReference type="PROSITE" id="PS50923"/>
    </source>
</evidence>
<keyword evidence="6" id="KW-0204">Cytolysis</keyword>
<keyword evidence="8" id="KW-1015">Disulfide bond</keyword>
<evidence type="ECO:0000256" key="12">
    <source>
        <dbReference type="ARBA" id="ARBA00093478"/>
    </source>
</evidence>
<evidence type="ECO:0000256" key="3">
    <source>
        <dbReference type="ARBA" id="ARBA00009214"/>
    </source>
</evidence>
<accession>A0A7K9LWX5</accession>
<dbReference type="Pfam" id="PF21330">
    <property type="entry name" value="Kazal_C7"/>
    <property type="match status" value="1"/>
</dbReference>
<dbReference type="PROSITE" id="PS00279">
    <property type="entry name" value="MACPF_1"/>
    <property type="match status" value="1"/>
</dbReference>
<dbReference type="Gene3D" id="2.10.70.10">
    <property type="entry name" value="Complement Module, domain 1"/>
    <property type="match status" value="1"/>
</dbReference>
<comment type="caution">
    <text evidence="15">The sequence shown here is derived from an EMBL/GenBank/DDBJ whole genome shotgun (WGS) entry which is preliminary data.</text>
</comment>
<keyword evidence="16" id="KW-1185">Reference proteome</keyword>
<dbReference type="SMART" id="SM00032">
    <property type="entry name" value="CCP"/>
    <property type="match status" value="1"/>
</dbReference>
<evidence type="ECO:0000256" key="4">
    <source>
        <dbReference type="ARBA" id="ARBA00022525"/>
    </source>
</evidence>
<dbReference type="Gene3D" id="2.20.100.10">
    <property type="entry name" value="Thrombospondin type-1 (TSP1) repeat"/>
    <property type="match status" value="1"/>
</dbReference>
<dbReference type="PROSITE" id="PS50092">
    <property type="entry name" value="TSP1"/>
    <property type="match status" value="1"/>
</dbReference>
<dbReference type="InterPro" id="IPR035976">
    <property type="entry name" value="Sushi/SCR/CCP_sf"/>
</dbReference>
<gene>
    <name evidence="15" type="primary">C7</name>
    <name evidence="15" type="ORF">HYDTET_R05932</name>
</gene>
<dbReference type="PROSITE" id="PS50923">
    <property type="entry name" value="SUSHI"/>
    <property type="match status" value="1"/>
</dbReference>
<keyword evidence="5" id="KW-0677">Repeat</keyword>
<dbReference type="Gene3D" id="3.30.60.30">
    <property type="match status" value="2"/>
</dbReference>
<comment type="subcellular location">
    <subcellularLocation>
        <location evidence="1">Membrane</location>
    </subcellularLocation>
    <subcellularLocation>
        <location evidence="2">Secreted</location>
    </subcellularLocation>
</comment>
<name>A0A7K9LWX5_OCETE</name>
<evidence type="ECO:0000313" key="15">
    <source>
        <dbReference type="EMBL" id="NXH67290.1"/>
    </source>
</evidence>
<keyword evidence="7" id="KW-0472">Membrane</keyword>
<dbReference type="OrthoDB" id="504708at2759"/>
<dbReference type="AlphaFoldDB" id="A0A7K9LWX5"/>
<dbReference type="InterPro" id="IPR040729">
    <property type="entry name" value="Kazal_3"/>
</dbReference>
<feature type="non-terminal residue" evidence="15">
    <location>
        <position position="1"/>
    </location>
</feature>
<keyword evidence="9" id="KW-0325">Glycoprotein</keyword>
<dbReference type="InterPro" id="IPR020863">
    <property type="entry name" value="MACPF_CS"/>
</dbReference>
<dbReference type="InterPro" id="IPR003884">
    <property type="entry name" value="FacI_MAC"/>
</dbReference>
<dbReference type="Pfam" id="PF18434">
    <property type="entry name" value="Kazal_3"/>
    <property type="match status" value="1"/>
</dbReference>
<dbReference type="EMBL" id="VWZR01002463">
    <property type="protein sequence ID" value="NXH67290.1"/>
    <property type="molecule type" value="Genomic_DNA"/>
</dbReference>
<comment type="subunit">
    <text evidence="12">Monomer or dimer; as a C5b-7 complex it can also form multimeric rosettes. Component of the membrane attack complex (MAC), composed of complement C5b, C6, C7, C8A, C8B, C8G and multiple copies of the pore-forming subunit C9.</text>
</comment>
<proteinExistence type="inferred from homology"/>
<evidence type="ECO:0000256" key="2">
    <source>
        <dbReference type="ARBA" id="ARBA00004613"/>
    </source>
</evidence>
<dbReference type="FunFam" id="2.20.100.10:FF:000002">
    <property type="entry name" value="Unc-5 netrin receptor C"/>
    <property type="match status" value="1"/>
</dbReference>
<feature type="domain" description="Sushi" evidence="14">
    <location>
        <begin position="339"/>
        <end position="400"/>
    </location>
</feature>
<evidence type="ECO:0000256" key="13">
    <source>
        <dbReference type="PROSITE-ProRule" id="PRU00302"/>
    </source>
</evidence>
<dbReference type="PANTHER" id="PTHR45742">
    <property type="entry name" value="COMPLEMENT COMPONENT C6"/>
    <property type="match status" value="1"/>
</dbReference>
<evidence type="ECO:0000313" key="16">
    <source>
        <dbReference type="Proteomes" id="UP000527232"/>
    </source>
</evidence>
<dbReference type="Proteomes" id="UP000527232">
    <property type="component" value="Unassembled WGS sequence"/>
</dbReference>
<dbReference type="Pfam" id="PF00090">
    <property type="entry name" value="TSP_1"/>
    <property type="match status" value="1"/>
</dbReference>
<dbReference type="SMART" id="SM00457">
    <property type="entry name" value="MACPF"/>
    <property type="match status" value="1"/>
</dbReference>
<evidence type="ECO:0000256" key="6">
    <source>
        <dbReference type="ARBA" id="ARBA00022852"/>
    </source>
</evidence>
<dbReference type="GO" id="GO:0006956">
    <property type="term" value="P:complement activation"/>
    <property type="evidence" value="ECO:0007669"/>
    <property type="project" value="TreeGrafter"/>
</dbReference>
<protein>
    <recommendedName>
        <fullName evidence="10">Complement component C7</fullName>
    </recommendedName>
</protein>
<dbReference type="GO" id="GO:0005579">
    <property type="term" value="C:membrane attack complex"/>
    <property type="evidence" value="ECO:0007669"/>
    <property type="project" value="TreeGrafter"/>
</dbReference>
<keyword evidence="4" id="KW-0964">Secreted</keyword>
<dbReference type="Pfam" id="PF01823">
    <property type="entry name" value="MACPF"/>
    <property type="match status" value="2"/>
</dbReference>
<evidence type="ECO:0000256" key="9">
    <source>
        <dbReference type="ARBA" id="ARBA00023180"/>
    </source>
</evidence>
<keyword evidence="13" id="KW-0768">Sushi</keyword>
<comment type="caution">
    <text evidence="13">Lacks conserved residue(s) required for the propagation of feature annotation.</text>
</comment>
<dbReference type="InterPro" id="IPR036383">
    <property type="entry name" value="TSP1_rpt_sf"/>
</dbReference>
<evidence type="ECO:0000256" key="1">
    <source>
        <dbReference type="ARBA" id="ARBA00004370"/>
    </source>
</evidence>
<dbReference type="InterPro" id="IPR020864">
    <property type="entry name" value="MACPF"/>
</dbReference>
<reference evidence="15 16" key="1">
    <citation type="submission" date="2019-09" db="EMBL/GenBank/DDBJ databases">
        <title>Bird 10,000 Genomes (B10K) Project - Family phase.</title>
        <authorList>
            <person name="Zhang G."/>
        </authorList>
    </citation>
    <scope>NUCLEOTIDE SEQUENCE [LARGE SCALE GENOMIC DNA]</scope>
    <source>
        <strain evidence="15">B10K-DU-001-32</strain>
        <tissue evidence="15">Muscle</tissue>
    </source>
</reference>
<sequence length="556" mass="62111">QSQQLMVVENSVEVAQFINNHPDFLTLAEPFWKELANLPVVYEYNAYRRLIERFGTHFLHSGSLGGHYKVIFHMETEKMKAAGRVLEYLLQKQKGGSPGAVAGLSYLELNNPAGNSQRYSFWARSVTDYPRVIKQKLTPLYELVKEVACSSVKKHYLKQAIEDYMAENDPCKCQPCQNGGEVAVEGTQCVCYCKPYTFGAACELGTLIQDQPGVVDGHWSCWSSWSPCSGGRKSRSRTCNNPAPHGGGKACIGEQRESRPCEDEELQHFRSIEPHCFDLSITPTEFCSPPPLLENGFVQENQLILPFNLLRNLEDKICDCFLQSSDSLWLSQMLQSLETTCLLPVLEGGLQGEPWKPVYEIGERITLSCPHGMHLEGARSVLCEPSLKWSPDMKTIQCKRPVPSVKPVTEPKCQPWEKVHQSQCVCKMPYDWGPSLDICATDQRTKRNTPLTVCKMHALECMGRKYSLTNAENCKISQAPEISCGSCRSWEKCDAQSNSCVCDEDKPCEEGGIQICAEVSSSAARRTMTECKAGQLKCQGETVTLVSIRPCDGQSK</sequence>
<evidence type="ECO:0000256" key="11">
    <source>
        <dbReference type="ARBA" id="ARBA00093281"/>
    </source>
</evidence>
<dbReference type="SMART" id="SM00209">
    <property type="entry name" value="TSP1"/>
    <property type="match status" value="1"/>
</dbReference>
<dbReference type="SMART" id="SM00057">
    <property type="entry name" value="FIMAC"/>
    <property type="match status" value="2"/>
</dbReference>
<dbReference type="PANTHER" id="PTHR45742:SF2">
    <property type="entry name" value="COMPLEMENT COMPONENT C7"/>
    <property type="match status" value="1"/>
</dbReference>
<dbReference type="GO" id="GO:0031640">
    <property type="term" value="P:killing of cells of another organism"/>
    <property type="evidence" value="ECO:0007669"/>
    <property type="project" value="UniProtKB-KW"/>
</dbReference>
<evidence type="ECO:0000256" key="8">
    <source>
        <dbReference type="ARBA" id="ARBA00023157"/>
    </source>
</evidence>
<dbReference type="SUPFAM" id="SSF57535">
    <property type="entry name" value="Complement control module/SCR domain"/>
    <property type="match status" value="1"/>
</dbReference>
<evidence type="ECO:0000256" key="7">
    <source>
        <dbReference type="ARBA" id="ARBA00023136"/>
    </source>
</evidence>
<dbReference type="SUPFAM" id="SSF82895">
    <property type="entry name" value="TSP-1 type 1 repeat"/>
    <property type="match status" value="1"/>
</dbReference>